<dbReference type="PANTHER" id="PTHR46954">
    <property type="entry name" value="C2H2-TYPE DOMAIN-CONTAINING PROTEIN"/>
    <property type="match status" value="1"/>
</dbReference>
<dbReference type="Proteomes" id="UP000691718">
    <property type="component" value="Unassembled WGS sequence"/>
</dbReference>
<dbReference type="PANTHER" id="PTHR46954:SF1">
    <property type="entry name" value="C2H2-TYPE DOMAIN-CONTAINING PROTEIN"/>
    <property type="match status" value="1"/>
</dbReference>
<organism evidence="1 2">
    <name type="scientific">Parnassius apollo</name>
    <name type="common">Apollo butterfly</name>
    <name type="synonym">Papilio apollo</name>
    <dbReference type="NCBI Taxonomy" id="110799"/>
    <lineage>
        <taxon>Eukaryota</taxon>
        <taxon>Metazoa</taxon>
        <taxon>Ecdysozoa</taxon>
        <taxon>Arthropoda</taxon>
        <taxon>Hexapoda</taxon>
        <taxon>Insecta</taxon>
        <taxon>Pterygota</taxon>
        <taxon>Neoptera</taxon>
        <taxon>Endopterygota</taxon>
        <taxon>Lepidoptera</taxon>
        <taxon>Glossata</taxon>
        <taxon>Ditrysia</taxon>
        <taxon>Papilionoidea</taxon>
        <taxon>Papilionidae</taxon>
        <taxon>Parnassiinae</taxon>
        <taxon>Parnassini</taxon>
        <taxon>Parnassius</taxon>
        <taxon>Parnassius</taxon>
    </lineage>
</organism>
<protein>
    <submittedName>
        <fullName evidence="1">(apollo) hypothetical protein</fullName>
    </submittedName>
</protein>
<name>A0A8S3Y9X6_PARAO</name>
<evidence type="ECO:0000313" key="2">
    <source>
        <dbReference type="Proteomes" id="UP000691718"/>
    </source>
</evidence>
<dbReference type="EMBL" id="CAJQZP010001539">
    <property type="protein sequence ID" value="CAG5053111.1"/>
    <property type="molecule type" value="Genomic_DNA"/>
</dbReference>
<sequence length="107" mass="12276">MNFQKAGKVLAEVWDNMVIDGHDIIAEYVEPDDSSESFIPDLPSPQWYSEHVRESQYLLQVVKCDDRACCGHMRSSLRSILSERFVIPPLPDFAVVKWSIYSEASRV</sequence>
<proteinExistence type="predicted"/>
<accession>A0A8S3Y9X6</accession>
<dbReference type="OrthoDB" id="2433005at2759"/>
<evidence type="ECO:0000313" key="1">
    <source>
        <dbReference type="EMBL" id="CAG5053111.1"/>
    </source>
</evidence>
<reference evidence="1" key="1">
    <citation type="submission" date="2021-04" db="EMBL/GenBank/DDBJ databases">
        <authorList>
            <person name="Tunstrom K."/>
        </authorList>
    </citation>
    <scope>NUCLEOTIDE SEQUENCE</scope>
</reference>
<comment type="caution">
    <text evidence="1">The sequence shown here is derived from an EMBL/GenBank/DDBJ whole genome shotgun (WGS) entry which is preliminary data.</text>
</comment>
<keyword evidence="2" id="KW-1185">Reference proteome</keyword>
<dbReference type="AlphaFoldDB" id="A0A8S3Y9X6"/>
<gene>
    <name evidence="1" type="ORF">PAPOLLO_LOCUS25553</name>
</gene>